<dbReference type="AlphaFoldDB" id="A0A840BM13"/>
<dbReference type="Pfam" id="PF02687">
    <property type="entry name" value="FtsX"/>
    <property type="match status" value="1"/>
</dbReference>
<proteinExistence type="inferred from homology"/>
<evidence type="ECO:0000256" key="6">
    <source>
        <dbReference type="ARBA" id="ARBA00023136"/>
    </source>
</evidence>
<keyword evidence="6 7" id="KW-0472">Membrane</keyword>
<reference evidence="9 10" key="1">
    <citation type="submission" date="2020-08" db="EMBL/GenBank/DDBJ databases">
        <title>Genomic Encyclopedia of Type Strains, Phase IV (KMG-IV): sequencing the most valuable type-strain genomes for metagenomic binning, comparative biology and taxonomic classification.</title>
        <authorList>
            <person name="Goeker M."/>
        </authorList>
    </citation>
    <scope>NUCLEOTIDE SEQUENCE [LARGE SCALE GENOMIC DNA]</scope>
    <source>
        <strain evidence="9 10">DSM 106739</strain>
    </source>
</reference>
<evidence type="ECO:0000313" key="9">
    <source>
        <dbReference type="EMBL" id="MBB4014040.1"/>
    </source>
</evidence>
<sequence>MSTSLIRWASFALRNTLRNRRRSLATVTLTALGSAAILIGGGFALYTYESLQQAAARDTGHLIVATRDFFDREEDTPMQFGIEHFDILRDTLLAHREVRYVLPRLNFSGLISNGDKSVVMIGSGIDPQAEFSVRGPFLQLKSGKLLNEDSAKGPDVLIGADLAKSLKAEPGSALTLLGSTTGGALNAIDVKVRGIVSSGVPDIDKRLVLTSLATAQGLLVTDKVSSVGVYLADMEQTATMRATLTPQLAPLAMKTWEEEAFFYKAVRGLYDRIFGGLGLVIGLIVVGVVAGAMAMAIVERTREIGTLRAMGTSPLQLVRAFAIEGAALGAAGGLLGALVAGGVTIALMFAGLQMPPPPGRSVGYPLFITFSPELAVITLASVSLLAMLSAAVVARIAVKKPIVEALGHV</sequence>
<name>A0A840BM13_9RHOO</name>
<keyword evidence="5 7" id="KW-1133">Transmembrane helix</keyword>
<dbReference type="InterPro" id="IPR051447">
    <property type="entry name" value="Lipoprotein-release_system"/>
</dbReference>
<comment type="caution">
    <text evidence="9">The sequence shown here is derived from an EMBL/GenBank/DDBJ whole genome shotgun (WGS) entry which is preliminary data.</text>
</comment>
<dbReference type="InterPro" id="IPR003838">
    <property type="entry name" value="ABC3_permease_C"/>
</dbReference>
<accession>A0A840BM13</accession>
<dbReference type="GO" id="GO:0098797">
    <property type="term" value="C:plasma membrane protein complex"/>
    <property type="evidence" value="ECO:0007669"/>
    <property type="project" value="TreeGrafter"/>
</dbReference>
<evidence type="ECO:0000256" key="1">
    <source>
        <dbReference type="ARBA" id="ARBA00004651"/>
    </source>
</evidence>
<evidence type="ECO:0000256" key="5">
    <source>
        <dbReference type="ARBA" id="ARBA00022989"/>
    </source>
</evidence>
<evidence type="ECO:0000259" key="8">
    <source>
        <dbReference type="Pfam" id="PF02687"/>
    </source>
</evidence>
<feature type="domain" description="ABC3 transporter permease C-terminal" evidence="8">
    <location>
        <begin position="278"/>
        <end position="401"/>
    </location>
</feature>
<comment type="similarity">
    <text evidence="2">Belongs to the ABC-4 integral membrane protein family. LolC/E subfamily.</text>
</comment>
<dbReference type="Proteomes" id="UP000561045">
    <property type="component" value="Unassembled WGS sequence"/>
</dbReference>
<dbReference type="GO" id="GO:0044874">
    <property type="term" value="P:lipoprotein localization to outer membrane"/>
    <property type="evidence" value="ECO:0007669"/>
    <property type="project" value="TreeGrafter"/>
</dbReference>
<keyword evidence="3" id="KW-1003">Cell membrane</keyword>
<protein>
    <submittedName>
        <fullName evidence="9">Putative ABC transport system permease protein</fullName>
    </submittedName>
</protein>
<evidence type="ECO:0000256" key="7">
    <source>
        <dbReference type="SAM" id="Phobius"/>
    </source>
</evidence>
<evidence type="ECO:0000256" key="3">
    <source>
        <dbReference type="ARBA" id="ARBA00022475"/>
    </source>
</evidence>
<comment type="subcellular location">
    <subcellularLocation>
        <location evidence="1">Cell membrane</location>
        <topology evidence="1">Multi-pass membrane protein</topology>
    </subcellularLocation>
</comment>
<evidence type="ECO:0000256" key="2">
    <source>
        <dbReference type="ARBA" id="ARBA00005236"/>
    </source>
</evidence>
<feature type="transmembrane region" description="Helical" evidence="7">
    <location>
        <begin position="273"/>
        <end position="298"/>
    </location>
</feature>
<dbReference type="RefSeq" id="WP_221229596.1">
    <property type="nucleotide sequence ID" value="NZ_BAABLE010000005.1"/>
</dbReference>
<dbReference type="PANTHER" id="PTHR30489:SF0">
    <property type="entry name" value="LIPOPROTEIN-RELEASING SYSTEM TRANSMEMBRANE PROTEIN LOLE"/>
    <property type="match status" value="1"/>
</dbReference>
<evidence type="ECO:0000256" key="4">
    <source>
        <dbReference type="ARBA" id="ARBA00022692"/>
    </source>
</evidence>
<feature type="transmembrane region" description="Helical" evidence="7">
    <location>
        <begin position="326"/>
        <end position="354"/>
    </location>
</feature>
<dbReference type="PANTHER" id="PTHR30489">
    <property type="entry name" value="LIPOPROTEIN-RELEASING SYSTEM TRANSMEMBRANE PROTEIN LOLE"/>
    <property type="match status" value="1"/>
</dbReference>
<gene>
    <name evidence="9" type="ORF">GGR36_003386</name>
</gene>
<keyword evidence="10" id="KW-1185">Reference proteome</keyword>
<feature type="transmembrane region" description="Helical" evidence="7">
    <location>
        <begin position="374"/>
        <end position="398"/>
    </location>
</feature>
<organism evidence="9 10">
    <name type="scientific">Niveibacterium umoris</name>
    <dbReference type="NCBI Taxonomy" id="1193620"/>
    <lineage>
        <taxon>Bacteria</taxon>
        <taxon>Pseudomonadati</taxon>
        <taxon>Pseudomonadota</taxon>
        <taxon>Betaproteobacteria</taxon>
        <taxon>Rhodocyclales</taxon>
        <taxon>Rhodocyclaceae</taxon>
        <taxon>Niveibacterium</taxon>
    </lineage>
</organism>
<evidence type="ECO:0000313" key="10">
    <source>
        <dbReference type="Proteomes" id="UP000561045"/>
    </source>
</evidence>
<keyword evidence="4 7" id="KW-0812">Transmembrane</keyword>
<dbReference type="EMBL" id="JACIET010000002">
    <property type="protein sequence ID" value="MBB4014040.1"/>
    <property type="molecule type" value="Genomic_DNA"/>
</dbReference>